<dbReference type="AlphaFoldDB" id="A0A1W4WS61"/>
<dbReference type="Pfam" id="PF05186">
    <property type="entry name" value="Dpy-30"/>
    <property type="match status" value="1"/>
</dbReference>
<dbReference type="Gene3D" id="3.40.50.300">
    <property type="entry name" value="P-loop containing nucleotide triphosphate hydrolases"/>
    <property type="match status" value="1"/>
</dbReference>
<dbReference type="CDD" id="cd22967">
    <property type="entry name" value="DD_AK7"/>
    <property type="match status" value="1"/>
</dbReference>
<dbReference type="Proteomes" id="UP000192223">
    <property type="component" value="Unplaced"/>
</dbReference>
<keyword evidence="3" id="KW-1185">Reference proteome</keyword>
<feature type="region of interest" description="Disordered" evidence="2">
    <location>
        <begin position="536"/>
        <end position="558"/>
    </location>
</feature>
<feature type="region of interest" description="Disordered" evidence="2">
    <location>
        <begin position="442"/>
        <end position="471"/>
    </location>
</feature>
<sequence length="800" mass="91609">MDSTQATTVTTLFNTAETGKIATEPEPAFTRYRVFFNHVDSFNVKYISAFLTEKIFGASRTAAGGGEEMLEEEEEKSRPVYFGPDMAKNYEIIGTLRYQFHRPTEDISKVIKETDEDFFTQVFNCGFIVYDITEDPSQIQDALDMLTAIEKEIESVKDIGPKTFERWDETRVFILLSTVMTWGKSKPVDPEDPTAAFTEGDYRRRKPHPNYQAHIDCEKEVILKGKKYKDKLKTYVIASGIPYGHEEETLDFLFKLAWRNESEMPVFGNGKNYVPLIHVEDLAKVIHAVCENTPSKPQYILAVEQSASTLKQIVGALSKVMGTGRIKEVPQEEAFLIKNITQAKFDKTTVNLNMEPEYITEEAELEWKNDMNLFENMKAIVNEFRIARNLVPVKLFVHGPPASGKTSVSKALSGYYGSHYTSVKSAIDETIENLRNKIDREKEKQRLKEEAATGENAEEEEVGEEGEEEEEVNIDDLIEELKGIEIPLEESENGKLPDEQAMTIVKKILSQNYTQNQGYVLDGYPKLTDQAKLLFTGDEEGEGGADEEEEEGEGGGRGKILPDYVINLTAPDEFLCERIMLLPEKRVQGTHYTEEHMLRRLDEFRARNTEDNTILNFFDEREIPIITIDITSEQYREADDIVRTVVKKVGPPPSFAPTPEEEFELIGLQQEKERLERLEKELAEELMKKDAIECYQNKMEQWTSILEQYQLEEEKILAAECEPLRHYLMKYVFPTLSKGLIETAIIKPEDPIDFLAEFLFKENPEGRMFDPSYSRDGQQKLETCVCIKCCEDEDSEDTPC</sequence>
<evidence type="ECO:0000313" key="3">
    <source>
        <dbReference type="Proteomes" id="UP000192223"/>
    </source>
</evidence>
<dbReference type="PANTHER" id="PTHR48079:SF6">
    <property type="entry name" value="NAD(P)-BINDING DOMAIN-CONTAINING PROTEIN-RELATED"/>
    <property type="match status" value="1"/>
</dbReference>
<evidence type="ECO:0000256" key="1">
    <source>
        <dbReference type="SAM" id="Coils"/>
    </source>
</evidence>
<dbReference type="Gene3D" id="3.40.50.720">
    <property type="entry name" value="NAD(P)-binding Rossmann-like Domain"/>
    <property type="match status" value="1"/>
</dbReference>
<dbReference type="GO" id="GO:0004029">
    <property type="term" value="F:aldehyde dehydrogenase (NAD+) activity"/>
    <property type="evidence" value="ECO:0007669"/>
    <property type="project" value="TreeGrafter"/>
</dbReference>
<feature type="compositionally biased region" description="Basic and acidic residues" evidence="2">
    <location>
        <begin position="442"/>
        <end position="451"/>
    </location>
</feature>
<dbReference type="InterPro" id="IPR047499">
    <property type="entry name" value="DD_AK7"/>
</dbReference>
<dbReference type="SUPFAM" id="SSF51735">
    <property type="entry name" value="NAD(P)-binding Rossmann-fold domains"/>
    <property type="match status" value="1"/>
</dbReference>
<dbReference type="GO" id="GO:0005737">
    <property type="term" value="C:cytoplasm"/>
    <property type="evidence" value="ECO:0007669"/>
    <property type="project" value="TreeGrafter"/>
</dbReference>
<dbReference type="RefSeq" id="XP_018322860.1">
    <property type="nucleotide sequence ID" value="XM_018467358.2"/>
</dbReference>
<dbReference type="GeneID" id="108735411"/>
<dbReference type="InParanoid" id="A0A1W4WS61"/>
<dbReference type="SUPFAM" id="SSF52540">
    <property type="entry name" value="P-loop containing nucleoside triphosphate hydrolases"/>
    <property type="match status" value="1"/>
</dbReference>
<dbReference type="InterPro" id="IPR036291">
    <property type="entry name" value="NAD(P)-bd_dom_sf"/>
</dbReference>
<feature type="coiled-coil region" evidence="1">
    <location>
        <begin position="665"/>
        <end position="712"/>
    </location>
</feature>
<dbReference type="Gene3D" id="1.20.890.10">
    <property type="entry name" value="cAMP-dependent protein kinase regulatory subunit, dimerization-anchoring domain"/>
    <property type="match status" value="1"/>
</dbReference>
<keyword evidence="1" id="KW-0175">Coiled coil</keyword>
<accession>A0A1W4WS61</accession>
<evidence type="ECO:0000256" key="2">
    <source>
        <dbReference type="SAM" id="MobiDB-lite"/>
    </source>
</evidence>
<dbReference type="InterPro" id="IPR007858">
    <property type="entry name" value="Dpy-30_motif"/>
</dbReference>
<feature type="compositionally biased region" description="Acidic residues" evidence="2">
    <location>
        <begin position="456"/>
        <end position="471"/>
    </location>
</feature>
<dbReference type="PANTHER" id="PTHR48079">
    <property type="entry name" value="PROTEIN YEEZ"/>
    <property type="match status" value="1"/>
</dbReference>
<protein>
    <submittedName>
        <fullName evidence="4">Adenylate kinase 7-like</fullName>
    </submittedName>
</protein>
<dbReference type="STRING" id="224129.A0A1W4WS61"/>
<feature type="compositionally biased region" description="Acidic residues" evidence="2">
    <location>
        <begin position="537"/>
        <end position="553"/>
    </location>
</feature>
<dbReference type="InterPro" id="IPR027417">
    <property type="entry name" value="P-loop_NTPase"/>
</dbReference>
<proteinExistence type="predicted"/>
<reference evidence="4" key="1">
    <citation type="submission" date="2025-08" db="UniProtKB">
        <authorList>
            <consortium name="RefSeq"/>
        </authorList>
    </citation>
    <scope>IDENTIFICATION</scope>
    <source>
        <tissue evidence="4">Entire body</tissue>
    </source>
</reference>
<dbReference type="KEGG" id="apln:108735411"/>
<dbReference type="InterPro" id="IPR051783">
    <property type="entry name" value="NAD(P)-dependent_oxidoreduct"/>
</dbReference>
<name>A0A1W4WS61_AGRPL</name>
<gene>
    <name evidence="4" type="primary">LOC108735411</name>
</gene>
<organism evidence="3 4">
    <name type="scientific">Agrilus planipennis</name>
    <name type="common">Emerald ash borer</name>
    <name type="synonym">Agrilus marcopoli</name>
    <dbReference type="NCBI Taxonomy" id="224129"/>
    <lineage>
        <taxon>Eukaryota</taxon>
        <taxon>Metazoa</taxon>
        <taxon>Ecdysozoa</taxon>
        <taxon>Arthropoda</taxon>
        <taxon>Hexapoda</taxon>
        <taxon>Insecta</taxon>
        <taxon>Pterygota</taxon>
        <taxon>Neoptera</taxon>
        <taxon>Endopterygota</taxon>
        <taxon>Coleoptera</taxon>
        <taxon>Polyphaga</taxon>
        <taxon>Elateriformia</taxon>
        <taxon>Buprestoidea</taxon>
        <taxon>Buprestidae</taxon>
        <taxon>Agrilinae</taxon>
        <taxon>Agrilus</taxon>
    </lineage>
</organism>
<dbReference type="OrthoDB" id="10262413at2759"/>
<evidence type="ECO:0000313" key="4">
    <source>
        <dbReference type="RefSeq" id="XP_018322860.1"/>
    </source>
</evidence>